<dbReference type="PANTHER" id="PTHR46229:SF2">
    <property type="entry name" value="BOLA-LIKE PROTEIN 1"/>
    <property type="match status" value="1"/>
</dbReference>
<dbReference type="PANTHER" id="PTHR46229">
    <property type="entry name" value="BOLA TRANSCRIPTION REGULATOR"/>
    <property type="match status" value="1"/>
</dbReference>
<dbReference type="eggNOG" id="KOG2313">
    <property type="taxonomic scope" value="Eukaryota"/>
</dbReference>
<dbReference type="FunFam" id="3.30.300.90:FF:000001">
    <property type="entry name" value="Transcriptional regulator BolA"/>
    <property type="match status" value="1"/>
</dbReference>
<dbReference type="PIRSF" id="PIRSF003113">
    <property type="entry name" value="BolA"/>
    <property type="match status" value="1"/>
</dbReference>
<name>A0A024UJH8_9STRA</name>
<dbReference type="GO" id="GO:0005739">
    <property type="term" value="C:mitochondrion"/>
    <property type="evidence" value="ECO:0007669"/>
    <property type="project" value="TreeGrafter"/>
</dbReference>
<reference evidence="4" key="1">
    <citation type="submission" date="2013-12" db="EMBL/GenBank/DDBJ databases">
        <title>The Genome Sequence of Aphanomyces invadans NJM9701.</title>
        <authorList>
            <consortium name="The Broad Institute Genomics Platform"/>
            <person name="Russ C."/>
            <person name="Tyler B."/>
            <person name="van West P."/>
            <person name="Dieguez-Uribeondo J."/>
            <person name="Young S.K."/>
            <person name="Zeng Q."/>
            <person name="Gargeya S."/>
            <person name="Fitzgerald M."/>
            <person name="Abouelleil A."/>
            <person name="Alvarado L."/>
            <person name="Chapman S.B."/>
            <person name="Gainer-Dewar J."/>
            <person name="Goldberg J."/>
            <person name="Griggs A."/>
            <person name="Gujja S."/>
            <person name="Hansen M."/>
            <person name="Howarth C."/>
            <person name="Imamovic A."/>
            <person name="Ireland A."/>
            <person name="Larimer J."/>
            <person name="McCowan C."/>
            <person name="Murphy C."/>
            <person name="Pearson M."/>
            <person name="Poon T.W."/>
            <person name="Priest M."/>
            <person name="Roberts A."/>
            <person name="Saif S."/>
            <person name="Shea T."/>
            <person name="Sykes S."/>
            <person name="Wortman J."/>
            <person name="Nusbaum C."/>
            <person name="Birren B."/>
        </authorList>
    </citation>
    <scope>NUCLEOTIDE SEQUENCE [LARGE SCALE GENOMIC DNA]</scope>
    <source>
        <strain evidence="4">NJM9701</strain>
    </source>
</reference>
<comment type="similarity">
    <text evidence="1 2">Belongs to the BolA/IbaG family.</text>
</comment>
<evidence type="ECO:0008006" key="5">
    <source>
        <dbReference type="Google" id="ProtNLM"/>
    </source>
</evidence>
<feature type="non-terminal residue" evidence="4">
    <location>
        <position position="1"/>
    </location>
</feature>
<dbReference type="OrthoDB" id="4983at2759"/>
<gene>
    <name evidence="4" type="ORF">H310_03625</name>
</gene>
<dbReference type="SUPFAM" id="SSF82657">
    <property type="entry name" value="BolA-like"/>
    <property type="match status" value="1"/>
</dbReference>
<dbReference type="AlphaFoldDB" id="A0A024UJH8"/>
<dbReference type="InterPro" id="IPR002634">
    <property type="entry name" value="BolA"/>
</dbReference>
<proteinExistence type="inferred from homology"/>
<dbReference type="EMBL" id="KI913956">
    <property type="protein sequence ID" value="ETW06007.1"/>
    <property type="molecule type" value="Genomic_DNA"/>
</dbReference>
<dbReference type="RefSeq" id="XP_008865784.1">
    <property type="nucleotide sequence ID" value="XM_008867562.1"/>
</dbReference>
<dbReference type="InterPro" id="IPR036065">
    <property type="entry name" value="BolA-like_sf"/>
</dbReference>
<dbReference type="STRING" id="157072.A0A024UJH8"/>
<evidence type="ECO:0000256" key="1">
    <source>
        <dbReference type="ARBA" id="ARBA00005578"/>
    </source>
</evidence>
<evidence type="ECO:0000256" key="2">
    <source>
        <dbReference type="RuleBase" id="RU003860"/>
    </source>
</evidence>
<accession>A0A024UJH8</accession>
<sequence>MNATIRRAIQGSTFSSSAKQLMTEQGPIFSSIQKKLQDAFQPSHLEVLNESYMHNVPKGSETHFKVVVVSAAFEGKPLIQRHRLVNQVLADELDGGVHALSIQSKTPSQWDANSTVRPSPSCLGGMLHDPTKK</sequence>
<dbReference type="Pfam" id="PF01722">
    <property type="entry name" value="BolA"/>
    <property type="match status" value="1"/>
</dbReference>
<dbReference type="VEuPathDB" id="FungiDB:H310_03625"/>
<feature type="region of interest" description="Disordered" evidence="3">
    <location>
        <begin position="109"/>
        <end position="133"/>
    </location>
</feature>
<protein>
    <recommendedName>
        <fullName evidence="5">BolA protein</fullName>
    </recommendedName>
</protein>
<evidence type="ECO:0000256" key="3">
    <source>
        <dbReference type="SAM" id="MobiDB-lite"/>
    </source>
</evidence>
<dbReference type="GO" id="GO:1990229">
    <property type="term" value="C:iron-sulfur cluster assembly complex"/>
    <property type="evidence" value="ECO:0007669"/>
    <property type="project" value="UniProtKB-ARBA"/>
</dbReference>
<dbReference type="InterPro" id="IPR050961">
    <property type="entry name" value="BolA/IbaG_stress_morph_reg"/>
</dbReference>
<dbReference type="GeneID" id="20080675"/>
<organism evidence="4">
    <name type="scientific">Aphanomyces invadans</name>
    <dbReference type="NCBI Taxonomy" id="157072"/>
    <lineage>
        <taxon>Eukaryota</taxon>
        <taxon>Sar</taxon>
        <taxon>Stramenopiles</taxon>
        <taxon>Oomycota</taxon>
        <taxon>Saprolegniomycetes</taxon>
        <taxon>Saprolegniales</taxon>
        <taxon>Verrucalvaceae</taxon>
        <taxon>Aphanomyces</taxon>
    </lineage>
</organism>
<feature type="compositionally biased region" description="Polar residues" evidence="3">
    <location>
        <begin position="109"/>
        <end position="118"/>
    </location>
</feature>
<dbReference type="Gene3D" id="3.30.300.90">
    <property type="entry name" value="BolA-like"/>
    <property type="match status" value="1"/>
</dbReference>
<evidence type="ECO:0000313" key="4">
    <source>
        <dbReference type="EMBL" id="ETW06007.1"/>
    </source>
</evidence>